<comment type="similarity">
    <text evidence="2">Belongs to the ABC transporter superfamily.</text>
</comment>
<dbReference type="InterPro" id="IPR027417">
    <property type="entry name" value="P-loop_NTPase"/>
</dbReference>
<keyword evidence="7" id="KW-0029">Amino-acid transport</keyword>
<dbReference type="Gene3D" id="3.40.50.300">
    <property type="entry name" value="P-loop containing nucleotide triphosphate hydrolases"/>
    <property type="match status" value="1"/>
</dbReference>
<keyword evidence="3" id="KW-0813">Transport</keyword>
<feature type="domain" description="ABC transporter" evidence="9">
    <location>
        <begin position="3"/>
        <end position="237"/>
    </location>
</feature>
<evidence type="ECO:0000256" key="5">
    <source>
        <dbReference type="ARBA" id="ARBA00022741"/>
    </source>
</evidence>
<dbReference type="SMART" id="SM00382">
    <property type="entry name" value="AAA"/>
    <property type="match status" value="1"/>
</dbReference>
<reference evidence="10" key="1">
    <citation type="submission" date="2020-05" db="EMBL/GenBank/DDBJ databases">
        <authorList>
            <person name="Chiriac C."/>
            <person name="Salcher M."/>
            <person name="Ghai R."/>
            <person name="Kavagutti S V."/>
        </authorList>
    </citation>
    <scope>NUCLEOTIDE SEQUENCE</scope>
</reference>
<name>A0A6J6BLH6_9ZZZZ</name>
<evidence type="ECO:0000256" key="7">
    <source>
        <dbReference type="ARBA" id="ARBA00022970"/>
    </source>
</evidence>
<evidence type="ECO:0000256" key="6">
    <source>
        <dbReference type="ARBA" id="ARBA00022840"/>
    </source>
</evidence>
<dbReference type="GO" id="GO:0005886">
    <property type="term" value="C:plasma membrane"/>
    <property type="evidence" value="ECO:0007669"/>
    <property type="project" value="UniProtKB-SubCell"/>
</dbReference>
<dbReference type="SUPFAM" id="SSF52540">
    <property type="entry name" value="P-loop containing nucleoside triphosphate hydrolases"/>
    <property type="match status" value="1"/>
</dbReference>
<dbReference type="GO" id="GO:0015424">
    <property type="term" value="F:ABC-type amino acid transporter activity"/>
    <property type="evidence" value="ECO:0007669"/>
    <property type="project" value="InterPro"/>
</dbReference>
<dbReference type="InterPro" id="IPR003439">
    <property type="entry name" value="ABC_transporter-like_ATP-bd"/>
</dbReference>
<dbReference type="PANTHER" id="PTHR43166">
    <property type="entry name" value="AMINO ACID IMPORT ATP-BINDING PROTEIN"/>
    <property type="match status" value="1"/>
</dbReference>
<evidence type="ECO:0000313" key="11">
    <source>
        <dbReference type="EMBL" id="CAB4675051.1"/>
    </source>
</evidence>
<protein>
    <submittedName>
        <fullName evidence="10">Unannotated protein</fullName>
    </submittedName>
</protein>
<dbReference type="EMBL" id="CAEZSE010000142">
    <property type="protein sequence ID" value="CAB4539565.1"/>
    <property type="molecule type" value="Genomic_DNA"/>
</dbReference>
<dbReference type="InterPro" id="IPR030679">
    <property type="entry name" value="ABC_ATPase_HisP-typ"/>
</dbReference>
<dbReference type="InterPro" id="IPR017871">
    <property type="entry name" value="ABC_transporter-like_CS"/>
</dbReference>
<dbReference type="PIRSF" id="PIRSF039085">
    <property type="entry name" value="ABC_ATPase_HisP"/>
    <property type="match status" value="1"/>
</dbReference>
<sequence length="246" mass="27310">MKLRLDNVHKSFAERKVLAGLNLEVNAGEVVSFIGSSGSGKTTLLRCVNLLEPVDVGAIFLDGDEISQLGRDPDPIRRRIGIVFQSFNLFPHMSVRRNITLALTEVLDKSTQEANATAQLLLKRFDLDEKIDSYPDQLSGGQQQRVAIVRALAMNPEVLLLDEITSALDPELVGEVLDVVRELKGSGITMLIATHEMNFAREISDRVCFLDSGQIAEQGRPEQIFNNPIDDRTKQFLRRVQAVGKT</sequence>
<evidence type="ECO:0000256" key="1">
    <source>
        <dbReference type="ARBA" id="ARBA00004202"/>
    </source>
</evidence>
<dbReference type="PROSITE" id="PS00211">
    <property type="entry name" value="ABC_TRANSPORTER_1"/>
    <property type="match status" value="1"/>
</dbReference>
<keyword evidence="8" id="KW-0472">Membrane</keyword>
<evidence type="ECO:0000256" key="4">
    <source>
        <dbReference type="ARBA" id="ARBA00022475"/>
    </source>
</evidence>
<dbReference type="Pfam" id="PF00005">
    <property type="entry name" value="ABC_tran"/>
    <property type="match status" value="1"/>
</dbReference>
<dbReference type="GO" id="GO:0016887">
    <property type="term" value="F:ATP hydrolysis activity"/>
    <property type="evidence" value="ECO:0007669"/>
    <property type="project" value="InterPro"/>
</dbReference>
<evidence type="ECO:0000256" key="3">
    <source>
        <dbReference type="ARBA" id="ARBA00022448"/>
    </source>
</evidence>
<dbReference type="InterPro" id="IPR050086">
    <property type="entry name" value="MetN_ABC_transporter-like"/>
</dbReference>
<dbReference type="PROSITE" id="PS50893">
    <property type="entry name" value="ABC_TRANSPORTER_2"/>
    <property type="match status" value="1"/>
</dbReference>
<evidence type="ECO:0000256" key="8">
    <source>
        <dbReference type="ARBA" id="ARBA00023136"/>
    </source>
</evidence>
<keyword evidence="5" id="KW-0547">Nucleotide-binding</keyword>
<dbReference type="AlphaFoldDB" id="A0A6J6BLH6"/>
<evidence type="ECO:0000256" key="2">
    <source>
        <dbReference type="ARBA" id="ARBA00005417"/>
    </source>
</evidence>
<keyword evidence="6" id="KW-0067">ATP-binding</keyword>
<evidence type="ECO:0000313" key="10">
    <source>
        <dbReference type="EMBL" id="CAB4539565.1"/>
    </source>
</evidence>
<keyword evidence="4" id="KW-1003">Cell membrane</keyword>
<proteinExistence type="inferred from homology"/>
<accession>A0A6J6BLH6</accession>
<dbReference type="GO" id="GO:0005524">
    <property type="term" value="F:ATP binding"/>
    <property type="evidence" value="ECO:0007669"/>
    <property type="project" value="UniProtKB-KW"/>
</dbReference>
<organism evidence="10">
    <name type="scientific">freshwater metagenome</name>
    <dbReference type="NCBI Taxonomy" id="449393"/>
    <lineage>
        <taxon>unclassified sequences</taxon>
        <taxon>metagenomes</taxon>
        <taxon>ecological metagenomes</taxon>
    </lineage>
</organism>
<comment type="subcellular location">
    <subcellularLocation>
        <location evidence="1">Cell membrane</location>
        <topology evidence="1">Peripheral membrane protein</topology>
    </subcellularLocation>
</comment>
<dbReference type="CDD" id="cd03262">
    <property type="entry name" value="ABC_HisP_GlnQ"/>
    <property type="match status" value="1"/>
</dbReference>
<gene>
    <name evidence="10" type="ORF">UFOPK1353_00847</name>
    <name evidence="11" type="ORF">UFOPK2292_01021</name>
</gene>
<evidence type="ECO:0000259" key="9">
    <source>
        <dbReference type="PROSITE" id="PS50893"/>
    </source>
</evidence>
<dbReference type="InterPro" id="IPR003593">
    <property type="entry name" value="AAA+_ATPase"/>
</dbReference>
<dbReference type="PANTHER" id="PTHR43166:SF9">
    <property type="entry name" value="GLUTAMATE_ASPARTATE IMPORT ATP-BINDING PROTEIN GLTL"/>
    <property type="match status" value="1"/>
</dbReference>
<dbReference type="EMBL" id="CAEZWU010000158">
    <property type="protein sequence ID" value="CAB4675051.1"/>
    <property type="molecule type" value="Genomic_DNA"/>
</dbReference>